<name>A0ACB9WC94_CHAAC</name>
<dbReference type="Proteomes" id="UP001057452">
    <property type="component" value="Chromosome 16"/>
</dbReference>
<reference evidence="1" key="1">
    <citation type="submission" date="2022-05" db="EMBL/GenBank/DDBJ databases">
        <title>Chromosome-level genome of Chaenocephalus aceratus.</title>
        <authorList>
            <person name="Park H."/>
        </authorList>
    </citation>
    <scope>NUCLEOTIDE SEQUENCE</scope>
    <source>
        <strain evidence="1">KU_202001</strain>
    </source>
</reference>
<evidence type="ECO:0000313" key="2">
    <source>
        <dbReference type="Proteomes" id="UP001057452"/>
    </source>
</evidence>
<comment type="caution">
    <text evidence="1">The sequence shown here is derived from an EMBL/GenBank/DDBJ whole genome shotgun (WGS) entry which is preliminary data.</text>
</comment>
<proteinExistence type="predicted"/>
<organism evidence="1 2">
    <name type="scientific">Chaenocephalus aceratus</name>
    <name type="common">Blackfin icefish</name>
    <name type="synonym">Chaenichthys aceratus</name>
    <dbReference type="NCBI Taxonomy" id="36190"/>
    <lineage>
        <taxon>Eukaryota</taxon>
        <taxon>Metazoa</taxon>
        <taxon>Chordata</taxon>
        <taxon>Craniata</taxon>
        <taxon>Vertebrata</taxon>
        <taxon>Euteleostomi</taxon>
        <taxon>Actinopterygii</taxon>
        <taxon>Neopterygii</taxon>
        <taxon>Teleostei</taxon>
        <taxon>Neoteleostei</taxon>
        <taxon>Acanthomorphata</taxon>
        <taxon>Eupercaria</taxon>
        <taxon>Perciformes</taxon>
        <taxon>Notothenioidei</taxon>
        <taxon>Channichthyidae</taxon>
        <taxon>Chaenocephalus</taxon>
    </lineage>
</organism>
<keyword evidence="2" id="KW-1185">Reference proteome</keyword>
<dbReference type="EMBL" id="CM043800">
    <property type="protein sequence ID" value="KAI4810923.1"/>
    <property type="molecule type" value="Genomic_DNA"/>
</dbReference>
<gene>
    <name evidence="1" type="ORF">KUCAC02_013850</name>
</gene>
<sequence length="854" mass="93669">MSSRRKASTPLMIRPEQTMVELDDDTDDDMETTTENHSEERPMETDLSAETEPSVELDLTGSAPDPPLPPDKPQAEPPDLSKPQRRQQGGYECKYCPFSTQNLNTFKEHVDANHPNVILNPLYLCAVCNFNTKKFDTLTEHNERCHPGESKFKFKRIKMNNQTILEQTIEGFSNSAVIYNTFSGKGDDLSALPLGKPTSVKIGKPKMSSDNKRTDLAKKPITAFAVNVPLIIPESTLLKAEGLSHIMPSLQRPLSYSQVPKIAVPLNTTKYNPSLDDNLTLISSFNKFPYPTQAELSWLTAASKHPEEQIKVWFTTQRLKQGISWSPEEVEESRKKMFNGTISSLPQTFTVVAPQFSSNMSAASKAMQAAASVLQSLPCQLLGQTSLVLTPVANGSTVTCAPLALTVANQVAQSLKRPLFSPGITTDSKRPSIIQTISVPMATSKLASPKVLSFTMDPNKTAEQLSVLRASYTQCPFPEEDEIYRLIETTGLSRGEIKKWFSEQRLLNLKGVPPPPVLVKAEVTPAPKDGAVKKAVPSHFPLLERVKGKSSEQLKALEESFQRSSTPTKAELALLAQETRLSHTEVDCWFSERRALRDNMEKALLSMSAKSTEERPAALLNGASHGWKPPRSSPHPPVLSPSSSSSSSSSPPVLTASSPHPPTLSSSASPPILTSSSSSSSPHPPILSASTSPAPITSFSLGLLREVFCRTQWPSPEQYSQLEVQMSLGRTDIVRWFKDHRSALKNGETLEWMESFQNQNLAETQESAQEQNGQSSEKRDSLEVKAVKVEEASHSVTDQSRTRPDQTSSSPADNGRWVKVTVAVGEESDAAVERPMLATDTEVLSMEQPGRVTG</sequence>
<protein>
    <submittedName>
        <fullName evidence="1">Uncharacterized protein</fullName>
    </submittedName>
</protein>
<accession>A0ACB9WC94</accession>
<evidence type="ECO:0000313" key="1">
    <source>
        <dbReference type="EMBL" id="KAI4810923.1"/>
    </source>
</evidence>